<organism evidence="1 2">
    <name type="scientific">Bryocella elongata</name>
    <dbReference type="NCBI Taxonomy" id="863522"/>
    <lineage>
        <taxon>Bacteria</taxon>
        <taxon>Pseudomonadati</taxon>
        <taxon>Acidobacteriota</taxon>
        <taxon>Terriglobia</taxon>
        <taxon>Terriglobales</taxon>
        <taxon>Acidobacteriaceae</taxon>
        <taxon>Bryocella</taxon>
    </lineage>
</organism>
<gene>
    <name evidence="1" type="ORF">SAMN05421819_1462</name>
</gene>
<dbReference type="EMBL" id="FNVA01000002">
    <property type="protein sequence ID" value="SEF95210.1"/>
    <property type="molecule type" value="Genomic_DNA"/>
</dbReference>
<evidence type="ECO:0000313" key="2">
    <source>
        <dbReference type="Proteomes" id="UP000236728"/>
    </source>
</evidence>
<dbReference type="Proteomes" id="UP000236728">
    <property type="component" value="Unassembled WGS sequence"/>
</dbReference>
<proteinExistence type="predicted"/>
<name>A0A1H5W717_9BACT</name>
<sequence>MVAPAQHLTPDKQKIVEAARAHYYSLPDHGFDGLSCSVSFDWSTFPWGGSSPEQQANLKQTKFLVTIDGQGRSQVTAQPPDGPATVQPQGAAGLARALVAGVFLTWPTKGLFGPIPPFNTEVGDAAAVPEGFRFTLAVPGGPVTVITDKDYLASEVRSFHDEVDEHPVYSAMPEGLVYTANQAVTKNPDGTQSEIAFELNTQVLSGLRVPSSVHLRINRSIDVHYSLENCAVKKTAVVKVLPPK</sequence>
<accession>A0A1H5W717</accession>
<keyword evidence="2" id="KW-1185">Reference proteome</keyword>
<evidence type="ECO:0000313" key="1">
    <source>
        <dbReference type="EMBL" id="SEF95210.1"/>
    </source>
</evidence>
<reference evidence="1 2" key="1">
    <citation type="submission" date="2016-10" db="EMBL/GenBank/DDBJ databases">
        <authorList>
            <person name="de Groot N.N."/>
        </authorList>
    </citation>
    <scope>NUCLEOTIDE SEQUENCE [LARGE SCALE GENOMIC DNA]</scope>
    <source>
        <strain evidence="1 2">DSM 22489</strain>
    </source>
</reference>
<protein>
    <submittedName>
        <fullName evidence="1">Uncharacterized protein</fullName>
    </submittedName>
</protein>
<dbReference type="AlphaFoldDB" id="A0A1H5W717"/>